<dbReference type="EMBL" id="CP107716">
    <property type="protein sequence ID" value="UYQ72090.1"/>
    <property type="molecule type" value="Genomic_DNA"/>
</dbReference>
<dbReference type="Pfam" id="PF03466">
    <property type="entry name" value="LysR_substrate"/>
    <property type="match status" value="1"/>
</dbReference>
<feature type="domain" description="HTH lysR-type" evidence="5">
    <location>
        <begin position="7"/>
        <end position="64"/>
    </location>
</feature>
<dbReference type="Proteomes" id="UP001163882">
    <property type="component" value="Chromosome"/>
</dbReference>
<dbReference type="Gene3D" id="3.40.190.10">
    <property type="entry name" value="Periplasmic binding protein-like II"/>
    <property type="match status" value="2"/>
</dbReference>
<organism evidence="6 7">
    <name type="scientific">Pelagibacterium flavum</name>
    <dbReference type="NCBI Taxonomy" id="2984530"/>
    <lineage>
        <taxon>Bacteria</taxon>
        <taxon>Pseudomonadati</taxon>
        <taxon>Pseudomonadota</taxon>
        <taxon>Alphaproteobacteria</taxon>
        <taxon>Hyphomicrobiales</taxon>
        <taxon>Devosiaceae</taxon>
        <taxon>Pelagibacterium</taxon>
    </lineage>
</organism>
<evidence type="ECO:0000256" key="1">
    <source>
        <dbReference type="ARBA" id="ARBA00009437"/>
    </source>
</evidence>
<evidence type="ECO:0000256" key="2">
    <source>
        <dbReference type="ARBA" id="ARBA00023015"/>
    </source>
</evidence>
<dbReference type="InterPro" id="IPR036390">
    <property type="entry name" value="WH_DNA-bd_sf"/>
</dbReference>
<keyword evidence="2" id="KW-0805">Transcription regulation</keyword>
<evidence type="ECO:0000256" key="4">
    <source>
        <dbReference type="ARBA" id="ARBA00023163"/>
    </source>
</evidence>
<dbReference type="PROSITE" id="PS50931">
    <property type="entry name" value="HTH_LYSR"/>
    <property type="match status" value="1"/>
</dbReference>
<name>A0ABY6ISA8_9HYPH</name>
<keyword evidence="4" id="KW-0804">Transcription</keyword>
<accession>A0ABY6ISA8</accession>
<evidence type="ECO:0000313" key="7">
    <source>
        <dbReference type="Proteomes" id="UP001163882"/>
    </source>
</evidence>
<keyword evidence="7" id="KW-1185">Reference proteome</keyword>
<gene>
    <name evidence="6" type="ORF">OF122_18980</name>
</gene>
<dbReference type="PANTHER" id="PTHR30537:SF74">
    <property type="entry name" value="HTH-TYPE TRANSCRIPTIONAL REGULATOR TRPI"/>
    <property type="match status" value="1"/>
</dbReference>
<dbReference type="InterPro" id="IPR058163">
    <property type="entry name" value="LysR-type_TF_proteobact-type"/>
</dbReference>
<proteinExistence type="inferred from homology"/>
<keyword evidence="3" id="KW-0238">DNA-binding</keyword>
<dbReference type="InterPro" id="IPR005119">
    <property type="entry name" value="LysR_subst-bd"/>
</dbReference>
<dbReference type="PANTHER" id="PTHR30537">
    <property type="entry name" value="HTH-TYPE TRANSCRIPTIONAL REGULATOR"/>
    <property type="match status" value="1"/>
</dbReference>
<dbReference type="RefSeq" id="WP_264225731.1">
    <property type="nucleotide sequence ID" value="NZ_CP107716.1"/>
</dbReference>
<dbReference type="InterPro" id="IPR036388">
    <property type="entry name" value="WH-like_DNA-bd_sf"/>
</dbReference>
<sequence length="307" mass="32552">MSDAPAIPFNALHALALVARHGALGPAAEALGVTPGAVSQHIRRAEERCGLALFERTPKGLVPTRALLGVLGDLDTGFAALARAQASLMTPSQNRNLLTVTVGNVFASRWLIWRLADLGAVHPEIELKLLTTGALVDLGRPDVDCAIRFGAGDWPGVSAEPIGTHAVFPICAPALAERLKTPADLAHVPVIMDQASMLSWPDWLAAAGQPDLKLSGPAISDPALAFDAAIAGQGVLLALGIMAEYGLERGQVVAPFPTITHSKFGYWFATARGRELPARTRKFRSWLVGQMSACETRTQKVVARRAE</sequence>
<evidence type="ECO:0000313" key="6">
    <source>
        <dbReference type="EMBL" id="UYQ72090.1"/>
    </source>
</evidence>
<comment type="similarity">
    <text evidence="1">Belongs to the LysR transcriptional regulatory family.</text>
</comment>
<dbReference type="Gene3D" id="1.10.10.10">
    <property type="entry name" value="Winged helix-like DNA-binding domain superfamily/Winged helix DNA-binding domain"/>
    <property type="match status" value="1"/>
</dbReference>
<dbReference type="Pfam" id="PF00126">
    <property type="entry name" value="HTH_1"/>
    <property type="match status" value="1"/>
</dbReference>
<reference evidence="6" key="1">
    <citation type="submission" date="2022-10" db="EMBL/GenBank/DDBJ databases">
        <title>YIM 151497 complete genome.</title>
        <authorList>
            <person name="Chen X."/>
        </authorList>
    </citation>
    <scope>NUCLEOTIDE SEQUENCE</scope>
    <source>
        <strain evidence="6">YIM 151497</strain>
    </source>
</reference>
<dbReference type="CDD" id="cd08432">
    <property type="entry name" value="PBP2_GcdR_TrpI_HvrB_AmpR_like"/>
    <property type="match status" value="1"/>
</dbReference>
<dbReference type="InterPro" id="IPR000847">
    <property type="entry name" value="LysR_HTH_N"/>
</dbReference>
<dbReference type="SUPFAM" id="SSF46785">
    <property type="entry name" value="Winged helix' DNA-binding domain"/>
    <property type="match status" value="1"/>
</dbReference>
<dbReference type="SUPFAM" id="SSF53850">
    <property type="entry name" value="Periplasmic binding protein-like II"/>
    <property type="match status" value="1"/>
</dbReference>
<evidence type="ECO:0000256" key="3">
    <source>
        <dbReference type="ARBA" id="ARBA00023125"/>
    </source>
</evidence>
<evidence type="ECO:0000259" key="5">
    <source>
        <dbReference type="PROSITE" id="PS50931"/>
    </source>
</evidence>
<protein>
    <submittedName>
        <fullName evidence="6">LysR substrate-binding domain-containing protein</fullName>
    </submittedName>
</protein>